<sequence length="616" mass="71187">MLVSRKNILIFLFLFTFVNIIFTSERNFTIDYDNDQFVLDGKPFSYISGEIHYFRIPSIYWEDRLFKIRNAGLNAVQVYVPWNYHELEQNKFDFNGEKDLVKFLKLANIQGLYVLLRIGPYICAEFENGGLPWFLNNIQNITLRSSDPKFLGPMTTWLTYLMKKIYPLLHKNGGSIIMIQIENEYGSYGECDNKYLQYLRDLTHKILGDDVQLYTTDGVSDKMLKCGAVEGVYPTIDFGTVDSKNDVEKYFKLQRKYAPRGPLVNSEFYTGWFESYEEETNFPNTTSIIKTLNWISELNASVSLYMMAGGTNFEYWSGKLFNGGHVITSYDYKSPISENGDVGETYLAIQNWTSNLKDWQWKQIGTSKNISRRNYGEVKVEPIANTIRLMKENCSPGSHPHTFEEMEEPYGFAIYRAQIKKVKTVAVKGIKDAGYIMISDRYYGKVTEKNHSLDINFEGDGGFDIIVENMGRQNYESIIDIKGILNNDITFDNKTIDSWESCSMSIKIVDRYIKRKGMKTIRNRSKDHSFEGPTILQGTLIVYDLHDTYILLSDFTKGVVVINGFNLGRYWNIKTSTQKLYIPKSYLKIGKNRVVIFELEGNTKCGNGCYVEFNEN</sequence>
<name>A0AC35UBC0_9BILA</name>
<proteinExistence type="predicted"/>
<protein>
    <submittedName>
        <fullName evidence="2">Glyco_hydro_35 domain-containing protein</fullName>
    </submittedName>
</protein>
<dbReference type="Proteomes" id="UP000095286">
    <property type="component" value="Unplaced"/>
</dbReference>
<evidence type="ECO:0000313" key="1">
    <source>
        <dbReference type="Proteomes" id="UP000095286"/>
    </source>
</evidence>
<organism evidence="1 2">
    <name type="scientific">Rhabditophanes sp. KR3021</name>
    <dbReference type="NCBI Taxonomy" id="114890"/>
    <lineage>
        <taxon>Eukaryota</taxon>
        <taxon>Metazoa</taxon>
        <taxon>Ecdysozoa</taxon>
        <taxon>Nematoda</taxon>
        <taxon>Chromadorea</taxon>
        <taxon>Rhabditida</taxon>
        <taxon>Tylenchina</taxon>
        <taxon>Panagrolaimomorpha</taxon>
        <taxon>Strongyloidoidea</taxon>
        <taxon>Alloionematidae</taxon>
        <taxon>Rhabditophanes</taxon>
    </lineage>
</organism>
<accession>A0AC35UBC0</accession>
<dbReference type="WBParaSite" id="RSKR_0000950900.1">
    <property type="protein sequence ID" value="RSKR_0000950900.1"/>
    <property type="gene ID" value="RSKR_0000950900"/>
</dbReference>
<evidence type="ECO:0000313" key="2">
    <source>
        <dbReference type="WBParaSite" id="RSKR_0000950900.1"/>
    </source>
</evidence>
<reference evidence="2" key="1">
    <citation type="submission" date="2016-11" db="UniProtKB">
        <authorList>
            <consortium name="WormBaseParasite"/>
        </authorList>
    </citation>
    <scope>IDENTIFICATION</scope>
    <source>
        <strain evidence="2">KR3021</strain>
    </source>
</reference>